<gene>
    <name evidence="3" type="primary">gerKI</name>
    <name evidence="3" type="ORF">Enr13x_38810</name>
</gene>
<sequence>MSDSTDFDRPVLVAGGGGFIGGHLVANLLDQGYRRVRAVDLKPLDQWHQLHDAAENLQADLSLLENCKGACEDAGSVYNLACDMGGMGFIENNKALCMLSVLINTHLLMSARDAGTKTFFYASSACVYNAEKQKTPDVIPLQESDAYPAMPEDGYGWEKLFSERMCRHFQEDFGIETRIARFHNVYGPEGTWDGGREKAPAAICRKVLEAVASGKHEIEIWGDGQQTRSFMYIDDCLQGIRLIMQSDLSAPINLGSSELITINGLVDIVESIAGIRLKRTYKLDAPKGVNGRNSDNTLIQQKLGWQPGVRLSDGMRKTYRWIEREFQKRQTEHGRAPSPSVRHIPQ</sequence>
<reference evidence="3 4" key="1">
    <citation type="submission" date="2019-03" db="EMBL/GenBank/DDBJ databases">
        <title>Deep-cultivation of Planctomycetes and their phenomic and genomic characterization uncovers novel biology.</title>
        <authorList>
            <person name="Wiegand S."/>
            <person name="Jogler M."/>
            <person name="Boedeker C."/>
            <person name="Pinto D."/>
            <person name="Vollmers J."/>
            <person name="Rivas-Marin E."/>
            <person name="Kohn T."/>
            <person name="Peeters S.H."/>
            <person name="Heuer A."/>
            <person name="Rast P."/>
            <person name="Oberbeckmann S."/>
            <person name="Bunk B."/>
            <person name="Jeske O."/>
            <person name="Meyerdierks A."/>
            <person name="Storesund J.E."/>
            <person name="Kallscheuer N."/>
            <person name="Luecker S."/>
            <person name="Lage O.M."/>
            <person name="Pohl T."/>
            <person name="Merkel B.J."/>
            <person name="Hornburger P."/>
            <person name="Mueller R.-W."/>
            <person name="Bruemmer F."/>
            <person name="Labrenz M."/>
            <person name="Spormann A.M."/>
            <person name="Op den Camp H."/>
            <person name="Overmann J."/>
            <person name="Amann R."/>
            <person name="Jetten M.S.M."/>
            <person name="Mascher T."/>
            <person name="Medema M.H."/>
            <person name="Devos D.P."/>
            <person name="Kaster A.-K."/>
            <person name="Ovreas L."/>
            <person name="Rohde M."/>
            <person name="Galperin M.Y."/>
            <person name="Jogler C."/>
        </authorList>
    </citation>
    <scope>NUCLEOTIDE SEQUENCE [LARGE SCALE GENOMIC DNA]</scope>
    <source>
        <strain evidence="3 4">Enr13</strain>
    </source>
</reference>
<dbReference type="Proteomes" id="UP000319004">
    <property type="component" value="Chromosome"/>
</dbReference>
<dbReference type="RefSeq" id="WP_145388425.1">
    <property type="nucleotide sequence ID" value="NZ_CP037423.1"/>
</dbReference>
<dbReference type="PANTHER" id="PTHR43574">
    <property type="entry name" value="EPIMERASE-RELATED"/>
    <property type="match status" value="1"/>
</dbReference>
<dbReference type="EC" id="1.1.1.364" evidence="3"/>
<dbReference type="InterPro" id="IPR001509">
    <property type="entry name" value="Epimerase_deHydtase"/>
</dbReference>
<feature type="domain" description="NAD-dependent epimerase/dehydratase" evidence="2">
    <location>
        <begin position="11"/>
        <end position="246"/>
    </location>
</feature>
<dbReference type="Gene3D" id="3.90.25.10">
    <property type="entry name" value="UDP-galactose 4-epimerase, domain 1"/>
    <property type="match status" value="1"/>
</dbReference>
<dbReference type="AlphaFoldDB" id="A0A518HT44"/>
<dbReference type="SUPFAM" id="SSF51735">
    <property type="entry name" value="NAD(P)-binding Rossmann-fold domains"/>
    <property type="match status" value="1"/>
</dbReference>
<protein>
    <submittedName>
        <fullName evidence="3">dTDP-4-oxo-6-deoxy-D-allose reductase</fullName>
        <ecNumber evidence="3">1.1.1.364</ecNumber>
    </submittedName>
</protein>
<dbReference type="KEGG" id="snep:Enr13x_38810"/>
<accession>A0A518HT44</accession>
<evidence type="ECO:0000256" key="1">
    <source>
        <dbReference type="ARBA" id="ARBA00023027"/>
    </source>
</evidence>
<name>A0A518HT44_9BACT</name>
<dbReference type="Pfam" id="PF01370">
    <property type="entry name" value="Epimerase"/>
    <property type="match status" value="1"/>
</dbReference>
<evidence type="ECO:0000313" key="4">
    <source>
        <dbReference type="Proteomes" id="UP000319004"/>
    </source>
</evidence>
<keyword evidence="4" id="KW-1185">Reference proteome</keyword>
<dbReference type="Gene3D" id="3.40.50.720">
    <property type="entry name" value="NAD(P)-binding Rossmann-like Domain"/>
    <property type="match status" value="1"/>
</dbReference>
<keyword evidence="3" id="KW-0560">Oxidoreductase</keyword>
<keyword evidence="1" id="KW-0520">NAD</keyword>
<dbReference type="EMBL" id="CP037423">
    <property type="protein sequence ID" value="QDV44020.1"/>
    <property type="molecule type" value="Genomic_DNA"/>
</dbReference>
<dbReference type="InterPro" id="IPR036291">
    <property type="entry name" value="NAD(P)-bd_dom_sf"/>
</dbReference>
<proteinExistence type="predicted"/>
<organism evidence="3 4">
    <name type="scientific">Stieleria neptunia</name>
    <dbReference type="NCBI Taxonomy" id="2527979"/>
    <lineage>
        <taxon>Bacteria</taxon>
        <taxon>Pseudomonadati</taxon>
        <taxon>Planctomycetota</taxon>
        <taxon>Planctomycetia</taxon>
        <taxon>Pirellulales</taxon>
        <taxon>Pirellulaceae</taxon>
        <taxon>Stieleria</taxon>
    </lineage>
</organism>
<dbReference type="GO" id="GO:0016491">
    <property type="term" value="F:oxidoreductase activity"/>
    <property type="evidence" value="ECO:0007669"/>
    <property type="project" value="UniProtKB-KW"/>
</dbReference>
<evidence type="ECO:0000259" key="2">
    <source>
        <dbReference type="Pfam" id="PF01370"/>
    </source>
</evidence>
<evidence type="ECO:0000313" key="3">
    <source>
        <dbReference type="EMBL" id="QDV44020.1"/>
    </source>
</evidence>
<dbReference type="OrthoDB" id="9811425at2"/>